<dbReference type="AlphaFoldDB" id="A0AAD8YGA8"/>
<organism evidence="2 3">
    <name type="scientific">Skeletonema marinoi</name>
    <dbReference type="NCBI Taxonomy" id="267567"/>
    <lineage>
        <taxon>Eukaryota</taxon>
        <taxon>Sar</taxon>
        <taxon>Stramenopiles</taxon>
        <taxon>Ochrophyta</taxon>
        <taxon>Bacillariophyta</taxon>
        <taxon>Coscinodiscophyceae</taxon>
        <taxon>Thalassiosirophycidae</taxon>
        <taxon>Thalassiosirales</taxon>
        <taxon>Skeletonemataceae</taxon>
        <taxon>Skeletonema</taxon>
        <taxon>Skeletonema marinoi-dohrnii complex</taxon>
    </lineage>
</organism>
<sequence length="263" mass="30237">MRADAAPFVPSVLLNSSSTYDGCAEQKKEQQQQRQGRRRRRGKQGSSSGKDPQQPKQNNEPHNSSQSTQKQKLQQHRKMRPRRRKPSSQNSEDAQLQSLNSSIDAGQHSEVTSEEQNTLLEDCFPVLATDYNDSRTTSNTRVDSSWGECLATKLATSEMEQQQQQEDEIHNDQDEFGLQFNSDVQLTKLSKPSYRVIKDDVVEAQNNAAADANENIDNVQSIEDESNCTLFPNARWKWNDTQLSKMRQRWWNAVKISKYRMQR</sequence>
<feature type="compositionally biased region" description="Polar residues" evidence="1">
    <location>
        <begin position="54"/>
        <end position="63"/>
    </location>
</feature>
<proteinExistence type="predicted"/>
<feature type="compositionally biased region" description="Basic residues" evidence="1">
    <location>
        <begin position="73"/>
        <end position="86"/>
    </location>
</feature>
<name>A0AAD8YGA8_9STRA</name>
<dbReference type="Proteomes" id="UP001224775">
    <property type="component" value="Unassembled WGS sequence"/>
</dbReference>
<evidence type="ECO:0000313" key="3">
    <source>
        <dbReference type="Proteomes" id="UP001224775"/>
    </source>
</evidence>
<gene>
    <name evidence="2" type="ORF">QTG54_004315</name>
</gene>
<reference evidence="2" key="1">
    <citation type="submission" date="2023-06" db="EMBL/GenBank/DDBJ databases">
        <title>Survivors Of The Sea: Transcriptome response of Skeletonema marinoi to long-term dormancy.</title>
        <authorList>
            <person name="Pinder M.I.M."/>
            <person name="Kourtchenko O."/>
            <person name="Robertson E.K."/>
            <person name="Larsson T."/>
            <person name="Maumus F."/>
            <person name="Osuna-Cruz C.M."/>
            <person name="Vancaester E."/>
            <person name="Stenow R."/>
            <person name="Vandepoele K."/>
            <person name="Ploug H."/>
            <person name="Bruchert V."/>
            <person name="Godhe A."/>
            <person name="Topel M."/>
        </authorList>
    </citation>
    <scope>NUCLEOTIDE SEQUENCE</scope>
    <source>
        <strain evidence="2">R05AC</strain>
    </source>
</reference>
<dbReference type="EMBL" id="JATAAI010000006">
    <property type="protein sequence ID" value="KAK1745024.1"/>
    <property type="molecule type" value="Genomic_DNA"/>
</dbReference>
<feature type="region of interest" description="Disordered" evidence="1">
    <location>
        <begin position="1"/>
        <end position="96"/>
    </location>
</feature>
<keyword evidence="3" id="KW-1185">Reference proteome</keyword>
<accession>A0AAD8YGA8</accession>
<comment type="caution">
    <text evidence="2">The sequence shown here is derived from an EMBL/GenBank/DDBJ whole genome shotgun (WGS) entry which is preliminary data.</text>
</comment>
<evidence type="ECO:0000256" key="1">
    <source>
        <dbReference type="SAM" id="MobiDB-lite"/>
    </source>
</evidence>
<evidence type="ECO:0000313" key="2">
    <source>
        <dbReference type="EMBL" id="KAK1745024.1"/>
    </source>
</evidence>
<protein>
    <submittedName>
        <fullName evidence="2">Uncharacterized protein</fullName>
    </submittedName>
</protein>